<accession>A0A086T7Q8</accession>
<sequence>MILSTATDVVLLLTATLASAAFDVGNEQLFPSDFCADFRASDPDRPQIERGVEYWDRLGINAKLEAYITAHGKDDWVRTIAGDLLASHTTIVDNCDFNNISECFKDTTCDEFKHAHGAAIIQALKNLHLLLTAQADAYDTALALWEENDAERAKALFSEDISFGRRLGEFDVGAFFKGFLLGIELAVPAISKPLTTVIRKAIQKGVKASLPIKTLLVDELREEINLGDDPSKEAGPFLDSLRRTYDQEKRALRAVIESYFFRGNTDPSVESSAQDLVDFLQNGELLRGFSQSKEELVQDAAREIVRQTLAASLERKAAPIIASVWRDEGAKIEFLVEPTCVDLGGDFDLERGQVRAQISPFFMNGRDVILNAAKCKIDGFPEQQEGDEMLSGVTSKMRPTTASQSKLLPFVRPCALPIKVVKRL</sequence>
<comment type="caution">
    <text evidence="2">The sequence shown here is derived from an EMBL/GenBank/DDBJ whole genome shotgun (WGS) entry which is preliminary data.</text>
</comment>
<name>A0A086T7Q8_HAPC1</name>
<keyword evidence="3" id="KW-1185">Reference proteome</keyword>
<evidence type="ECO:0000313" key="3">
    <source>
        <dbReference type="Proteomes" id="UP000029964"/>
    </source>
</evidence>
<feature type="signal peptide" evidence="1">
    <location>
        <begin position="1"/>
        <end position="20"/>
    </location>
</feature>
<feature type="chain" id="PRO_5001815446" evidence="1">
    <location>
        <begin position="21"/>
        <end position="424"/>
    </location>
</feature>
<organism evidence="2 3">
    <name type="scientific">Hapsidospora chrysogenum (strain ATCC 11550 / CBS 779.69 / DSM 880 / IAM 14645 / JCM 23072 / IMI 49137)</name>
    <name type="common">Acremonium chrysogenum</name>
    <dbReference type="NCBI Taxonomy" id="857340"/>
    <lineage>
        <taxon>Eukaryota</taxon>
        <taxon>Fungi</taxon>
        <taxon>Dikarya</taxon>
        <taxon>Ascomycota</taxon>
        <taxon>Pezizomycotina</taxon>
        <taxon>Sordariomycetes</taxon>
        <taxon>Hypocreomycetidae</taxon>
        <taxon>Hypocreales</taxon>
        <taxon>Bionectriaceae</taxon>
        <taxon>Hapsidospora</taxon>
    </lineage>
</organism>
<dbReference type="AlphaFoldDB" id="A0A086T7Q8"/>
<dbReference type="EMBL" id="JPKY01000033">
    <property type="protein sequence ID" value="KFH45390.1"/>
    <property type="molecule type" value="Genomic_DNA"/>
</dbReference>
<dbReference type="Proteomes" id="UP000029964">
    <property type="component" value="Unassembled WGS sequence"/>
</dbReference>
<gene>
    <name evidence="2" type="ORF">ACRE_038210</name>
</gene>
<reference evidence="3" key="1">
    <citation type="journal article" date="2014" name="Genome Announc.">
        <title>Genome sequence and annotation of Acremonium chrysogenum, producer of the beta-lactam antibiotic cephalosporin C.</title>
        <authorList>
            <person name="Terfehr D."/>
            <person name="Dahlmann T.A."/>
            <person name="Specht T."/>
            <person name="Zadra I."/>
            <person name="Kuernsteiner H."/>
            <person name="Kueck U."/>
        </authorList>
    </citation>
    <scope>NUCLEOTIDE SEQUENCE [LARGE SCALE GENOMIC DNA]</scope>
    <source>
        <strain evidence="3">ATCC 11550 / CBS 779.69 / DSM 880 / IAM 14645 / JCM 23072 / IMI 49137</strain>
    </source>
</reference>
<keyword evidence="1" id="KW-0732">Signal</keyword>
<dbReference type="HOGENOM" id="CLU_647163_0_0_1"/>
<evidence type="ECO:0000313" key="2">
    <source>
        <dbReference type="EMBL" id="KFH45390.1"/>
    </source>
</evidence>
<evidence type="ECO:0000256" key="1">
    <source>
        <dbReference type="SAM" id="SignalP"/>
    </source>
</evidence>
<proteinExistence type="predicted"/>
<dbReference type="OrthoDB" id="5426591at2759"/>
<protein>
    <submittedName>
        <fullName evidence="2">Uncharacterized protein</fullName>
    </submittedName>
</protein>